<gene>
    <name evidence="1" type="ORF">PXEA_LOCUS857</name>
</gene>
<dbReference type="Proteomes" id="UP000784294">
    <property type="component" value="Unassembled WGS sequence"/>
</dbReference>
<evidence type="ECO:0000313" key="1">
    <source>
        <dbReference type="EMBL" id="VEL07417.1"/>
    </source>
</evidence>
<organism evidence="1 2">
    <name type="scientific">Protopolystoma xenopodis</name>
    <dbReference type="NCBI Taxonomy" id="117903"/>
    <lineage>
        <taxon>Eukaryota</taxon>
        <taxon>Metazoa</taxon>
        <taxon>Spiralia</taxon>
        <taxon>Lophotrochozoa</taxon>
        <taxon>Platyhelminthes</taxon>
        <taxon>Monogenea</taxon>
        <taxon>Polyopisthocotylea</taxon>
        <taxon>Polystomatidea</taxon>
        <taxon>Polystomatidae</taxon>
        <taxon>Protopolystoma</taxon>
    </lineage>
</organism>
<proteinExistence type="predicted"/>
<dbReference type="EMBL" id="CAAALY010001695">
    <property type="protein sequence ID" value="VEL07417.1"/>
    <property type="molecule type" value="Genomic_DNA"/>
</dbReference>
<sequence>MDFGSEAASRRKVKSISTDDPILACFLSERGLPYVLQLLRGCFPTDAIPAVIGGLSPAVGCISTFSPHLRRPTLLARLLGFLHQLETCKSTGRVGLLAEDMLSAWVEGLDIADGPLSSFGSIILLSDDPSLPCEKRRESNDQMSEEEEEINKMQTMSPSFIESISPIEIVRVIKDLRRATALRTRQRAQNVRQRQLRSLNMKVNEKGQRCALFGEFSVASSSAVFSASPPSRFTDPTLTSYSDLHHVLVDQFLISD</sequence>
<name>A0A3S5AX98_9PLAT</name>
<dbReference type="OrthoDB" id="30336at2759"/>
<evidence type="ECO:0000313" key="2">
    <source>
        <dbReference type="Proteomes" id="UP000784294"/>
    </source>
</evidence>
<comment type="caution">
    <text evidence="1">The sequence shown here is derived from an EMBL/GenBank/DDBJ whole genome shotgun (WGS) entry which is preliminary data.</text>
</comment>
<protein>
    <submittedName>
        <fullName evidence="1">Uncharacterized protein</fullName>
    </submittedName>
</protein>
<accession>A0A3S5AX98</accession>
<dbReference type="AlphaFoldDB" id="A0A3S5AX98"/>
<reference evidence="1" key="1">
    <citation type="submission" date="2018-11" db="EMBL/GenBank/DDBJ databases">
        <authorList>
            <consortium name="Pathogen Informatics"/>
        </authorList>
    </citation>
    <scope>NUCLEOTIDE SEQUENCE</scope>
</reference>
<keyword evidence="2" id="KW-1185">Reference proteome</keyword>